<dbReference type="InterPro" id="IPR011006">
    <property type="entry name" value="CheY-like_superfamily"/>
</dbReference>
<dbReference type="Pfam" id="PF12728">
    <property type="entry name" value="HTH_17"/>
    <property type="match status" value="1"/>
</dbReference>
<dbReference type="eggNOG" id="COG0784">
    <property type="taxonomic scope" value="Bacteria"/>
</dbReference>
<dbReference type="InterPro" id="IPR050595">
    <property type="entry name" value="Bact_response_regulator"/>
</dbReference>
<evidence type="ECO:0000313" key="4">
    <source>
        <dbReference type="EMBL" id="EPZ14190.1"/>
    </source>
</evidence>
<evidence type="ECO:0000313" key="5">
    <source>
        <dbReference type="Proteomes" id="UP000015455"/>
    </source>
</evidence>
<keyword evidence="5" id="KW-1185">Reference proteome</keyword>
<dbReference type="PROSITE" id="PS50110">
    <property type="entry name" value="RESPONSE_REGULATORY"/>
    <property type="match status" value="1"/>
</dbReference>
<name>S9ZAD7_9RHOO</name>
<dbReference type="OrthoDB" id="5416564at2"/>
<evidence type="ECO:0000256" key="2">
    <source>
        <dbReference type="PROSITE-ProRule" id="PRU00169"/>
    </source>
</evidence>
<organism evidence="4 5">
    <name type="scientific">Thauera terpenica 58Eu</name>
    <dbReference type="NCBI Taxonomy" id="1348657"/>
    <lineage>
        <taxon>Bacteria</taxon>
        <taxon>Pseudomonadati</taxon>
        <taxon>Pseudomonadota</taxon>
        <taxon>Betaproteobacteria</taxon>
        <taxon>Rhodocyclales</taxon>
        <taxon>Zoogloeaceae</taxon>
        <taxon>Thauera</taxon>
    </lineage>
</organism>
<dbReference type="PANTHER" id="PTHR44591:SF3">
    <property type="entry name" value="RESPONSE REGULATORY DOMAIN-CONTAINING PROTEIN"/>
    <property type="match status" value="1"/>
</dbReference>
<gene>
    <name evidence="4" type="ORF">M622_06345</name>
</gene>
<protein>
    <recommendedName>
        <fullName evidence="3">Response regulatory domain-containing protein</fullName>
    </recommendedName>
</protein>
<dbReference type="SMART" id="SM00448">
    <property type="entry name" value="REC"/>
    <property type="match status" value="1"/>
</dbReference>
<dbReference type="Gene3D" id="1.10.1660.10">
    <property type="match status" value="1"/>
</dbReference>
<dbReference type="InterPro" id="IPR001789">
    <property type="entry name" value="Sig_transdc_resp-reg_receiver"/>
</dbReference>
<dbReference type="SUPFAM" id="SSF52172">
    <property type="entry name" value="CheY-like"/>
    <property type="match status" value="1"/>
</dbReference>
<dbReference type="STRING" id="1348657.M622_06345"/>
<reference evidence="4 5" key="1">
    <citation type="submission" date="2013-06" db="EMBL/GenBank/DDBJ databases">
        <title>Draft genome sequence of Thauera terpenica.</title>
        <authorList>
            <person name="Liu B."/>
            <person name="Frostegard A.H."/>
            <person name="Shapleigh J.P."/>
        </authorList>
    </citation>
    <scope>NUCLEOTIDE SEQUENCE [LARGE SCALE GENOMIC DNA]</scope>
    <source>
        <strain evidence="4 5">58Eu</strain>
    </source>
</reference>
<dbReference type="NCBIfam" id="TIGR01764">
    <property type="entry name" value="excise"/>
    <property type="match status" value="1"/>
</dbReference>
<dbReference type="GO" id="GO:0000160">
    <property type="term" value="P:phosphorelay signal transduction system"/>
    <property type="evidence" value="ECO:0007669"/>
    <property type="project" value="InterPro"/>
</dbReference>
<dbReference type="PATRIC" id="fig|1348657.5.peg.3254"/>
<dbReference type="AlphaFoldDB" id="S9ZAD7"/>
<dbReference type="InterPro" id="IPR041657">
    <property type="entry name" value="HTH_17"/>
</dbReference>
<dbReference type="Gene3D" id="3.40.50.2300">
    <property type="match status" value="1"/>
</dbReference>
<evidence type="ECO:0000259" key="3">
    <source>
        <dbReference type="PROSITE" id="PS50110"/>
    </source>
</evidence>
<keyword evidence="1 2" id="KW-0597">Phosphoprotein</keyword>
<dbReference type="InterPro" id="IPR010093">
    <property type="entry name" value="SinI_DNA-bd"/>
</dbReference>
<feature type="modified residue" description="4-aspartylphosphate" evidence="2">
    <location>
        <position position="128"/>
    </location>
</feature>
<dbReference type="Proteomes" id="UP000015455">
    <property type="component" value="Unassembled WGS sequence"/>
</dbReference>
<dbReference type="CDD" id="cd00156">
    <property type="entry name" value="REC"/>
    <property type="match status" value="1"/>
</dbReference>
<dbReference type="RefSeq" id="WP_021250647.1">
    <property type="nucleotide sequence ID" value="NZ_ATJV01000092.1"/>
</dbReference>
<dbReference type="Pfam" id="PF00072">
    <property type="entry name" value="Response_reg"/>
    <property type="match status" value="1"/>
</dbReference>
<dbReference type="EMBL" id="ATJV01000092">
    <property type="protein sequence ID" value="EPZ14190.1"/>
    <property type="molecule type" value="Genomic_DNA"/>
</dbReference>
<feature type="domain" description="Response regulatory" evidence="3">
    <location>
        <begin position="77"/>
        <end position="195"/>
    </location>
</feature>
<accession>S9ZAD7</accession>
<sequence length="205" mass="22478">MARTADSNREFISTAQAARQLGLSLGAVQQMVESGTLAGWKTAGGHRRIRQDSVDALLARSQQTGAAHPRNGGNKLRVVVVEDDSLLQTIYRETLSSWPMEIELCVFDHGLDALVEVGREPPDLLIADLRMPGLDGFEMIRRLRENPVASRVAIVVVSALTSAEISAEGGLPEDVTAYRKPVPFHELHGYMQALIAQRKRSRNTP</sequence>
<evidence type="ECO:0000256" key="1">
    <source>
        <dbReference type="ARBA" id="ARBA00022553"/>
    </source>
</evidence>
<comment type="caution">
    <text evidence="4">The sequence shown here is derived from an EMBL/GenBank/DDBJ whole genome shotgun (WGS) entry which is preliminary data.</text>
</comment>
<dbReference type="PANTHER" id="PTHR44591">
    <property type="entry name" value="STRESS RESPONSE REGULATOR PROTEIN 1"/>
    <property type="match status" value="1"/>
</dbReference>
<proteinExistence type="predicted"/>
<dbReference type="GO" id="GO:0003677">
    <property type="term" value="F:DNA binding"/>
    <property type="evidence" value="ECO:0007669"/>
    <property type="project" value="InterPro"/>
</dbReference>